<reference evidence="4 5" key="1">
    <citation type="submission" date="2018-05" db="EMBL/GenBank/DDBJ databases">
        <title>Brumimicrobium oceani sp. nov., isolated from coastal sediment.</title>
        <authorList>
            <person name="Kou Y."/>
        </authorList>
    </citation>
    <scope>NUCLEOTIDE SEQUENCE [LARGE SCALE GENOMIC DNA]</scope>
    <source>
        <strain evidence="4 5">C305</strain>
    </source>
</reference>
<dbReference type="GO" id="GO:0004066">
    <property type="term" value="F:asparagine synthase (glutamine-hydrolyzing) activity"/>
    <property type="evidence" value="ECO:0007669"/>
    <property type="project" value="UniProtKB-EC"/>
</dbReference>
<accession>A0A2U2XF30</accession>
<dbReference type="OrthoDB" id="693367at2"/>
<dbReference type="PANTHER" id="PTHR43284">
    <property type="entry name" value="ASPARAGINE SYNTHETASE (GLUTAMINE-HYDROLYZING)"/>
    <property type="match status" value="1"/>
</dbReference>
<dbReference type="AlphaFoldDB" id="A0A2U2XF30"/>
<dbReference type="Proteomes" id="UP000245370">
    <property type="component" value="Unassembled WGS sequence"/>
</dbReference>
<gene>
    <name evidence="4" type="ORF">DIT68_04010</name>
</gene>
<comment type="caution">
    <text evidence="4">The sequence shown here is derived from an EMBL/GenBank/DDBJ whole genome shotgun (WGS) entry which is preliminary data.</text>
</comment>
<comment type="catalytic activity">
    <reaction evidence="3">
        <text>L-aspartate + L-glutamine + ATP + H2O = L-asparagine + L-glutamate + AMP + diphosphate + H(+)</text>
        <dbReference type="Rhea" id="RHEA:12228"/>
        <dbReference type="ChEBI" id="CHEBI:15377"/>
        <dbReference type="ChEBI" id="CHEBI:15378"/>
        <dbReference type="ChEBI" id="CHEBI:29985"/>
        <dbReference type="ChEBI" id="CHEBI:29991"/>
        <dbReference type="ChEBI" id="CHEBI:30616"/>
        <dbReference type="ChEBI" id="CHEBI:33019"/>
        <dbReference type="ChEBI" id="CHEBI:58048"/>
        <dbReference type="ChEBI" id="CHEBI:58359"/>
        <dbReference type="ChEBI" id="CHEBI:456215"/>
        <dbReference type="EC" id="6.3.5.4"/>
    </reaction>
</comment>
<dbReference type="InterPro" id="IPR014729">
    <property type="entry name" value="Rossmann-like_a/b/a_fold"/>
</dbReference>
<dbReference type="PANTHER" id="PTHR43284:SF1">
    <property type="entry name" value="ASPARAGINE SYNTHETASE"/>
    <property type="match status" value="1"/>
</dbReference>
<evidence type="ECO:0000256" key="1">
    <source>
        <dbReference type="ARBA" id="ARBA00005187"/>
    </source>
</evidence>
<dbReference type="InterPro" id="IPR051786">
    <property type="entry name" value="ASN_synthetase/amidase"/>
</dbReference>
<keyword evidence="5" id="KW-1185">Reference proteome</keyword>
<protein>
    <recommendedName>
        <fullName evidence="2">asparagine synthase (glutamine-hydrolyzing)</fullName>
        <ecNumber evidence="2">6.3.5.4</ecNumber>
    </recommendedName>
</protein>
<evidence type="ECO:0000256" key="3">
    <source>
        <dbReference type="ARBA" id="ARBA00048741"/>
    </source>
</evidence>
<dbReference type="Gene3D" id="3.40.50.620">
    <property type="entry name" value="HUPs"/>
    <property type="match status" value="1"/>
</dbReference>
<evidence type="ECO:0000313" key="4">
    <source>
        <dbReference type="EMBL" id="PWH86412.1"/>
    </source>
</evidence>
<evidence type="ECO:0000313" key="5">
    <source>
        <dbReference type="Proteomes" id="UP000245370"/>
    </source>
</evidence>
<organism evidence="4 5">
    <name type="scientific">Brumimicrobium oceani</name>
    <dbReference type="NCBI Taxonomy" id="2100725"/>
    <lineage>
        <taxon>Bacteria</taxon>
        <taxon>Pseudomonadati</taxon>
        <taxon>Bacteroidota</taxon>
        <taxon>Flavobacteriia</taxon>
        <taxon>Flavobacteriales</taxon>
        <taxon>Crocinitomicaceae</taxon>
        <taxon>Brumimicrobium</taxon>
    </lineage>
</organism>
<dbReference type="SUPFAM" id="SSF52402">
    <property type="entry name" value="Adenine nucleotide alpha hydrolases-like"/>
    <property type="match status" value="1"/>
</dbReference>
<proteinExistence type="predicted"/>
<dbReference type="RefSeq" id="WP_109358523.1">
    <property type="nucleotide sequence ID" value="NZ_QFRJ01000002.1"/>
</dbReference>
<name>A0A2U2XF30_9FLAO</name>
<evidence type="ECO:0000256" key="2">
    <source>
        <dbReference type="ARBA" id="ARBA00012737"/>
    </source>
</evidence>
<dbReference type="EMBL" id="QFRJ01000002">
    <property type="protein sequence ID" value="PWH86412.1"/>
    <property type="molecule type" value="Genomic_DNA"/>
</dbReference>
<dbReference type="EC" id="6.3.5.4" evidence="2"/>
<sequence length="586" mass="67335">MFLLSKLSENKANLIRESTESKISDCKGYDIGEWNLKVFEGVRNKSVYQTGNKDQGGVLIGTPMYKNLPLNHILNQLLTDFLTGKLELDQLKGNYIFILWRDEKITILNDKLGEQSIFHNEISSSISSSFLLLLRNSNHKFKINQNALQEKLSTGFNLGSETLVNGIRKILPNNPLEFPVLNNINWAKHEYKKIDEIRLHDKGRDQSLNDQANQLGGYFTQINNTFKDQIGDLGLSSGFDCRLILSLADKHIDNKLHLHSHNTKGVHDTEIKYAKEIAELYRTQIDLIPTERLEKYEDKRLEEILTENLNFFDGISARHLGAYSETYTFDYKKSTLGNSEYSLNGLGGEIYRDSYFTGSKKMNWNDWVNRYIFLPFSEESVGSPQQLNNTSDYIRSKLEKQLDVDFDKMDMFSTHAYYGLIKMPQCNGSVASAYGKASPFLMPFIEYDNVIEALKATPYLGIGGQYQAELITRTAPALAKVGSHYGFSFDSLSTKYLVWSKLKTLGSVKRRNKLVKNQLIKRMNSSSYSEIINMIREKKVLNKAKEVLLDYSPHTDFDKMLIESTQRRYIIYLGFMLKELSDYIEK</sequence>
<comment type="pathway">
    <text evidence="1">Amino-acid biosynthesis; L-asparagine biosynthesis; L-asparagine from L-aspartate (L-Gln route): step 1/1.</text>
</comment>
<reference evidence="4 5" key="2">
    <citation type="submission" date="2018-05" db="EMBL/GenBank/DDBJ databases">
        <authorList>
            <person name="Lanie J.A."/>
            <person name="Ng W.-L."/>
            <person name="Kazmierczak K.M."/>
            <person name="Andrzejewski T.M."/>
            <person name="Davidsen T.M."/>
            <person name="Wayne K.J."/>
            <person name="Tettelin H."/>
            <person name="Glass J.I."/>
            <person name="Rusch D."/>
            <person name="Podicherti R."/>
            <person name="Tsui H.-C.T."/>
            <person name="Winkler M.E."/>
        </authorList>
    </citation>
    <scope>NUCLEOTIDE SEQUENCE [LARGE SCALE GENOMIC DNA]</scope>
    <source>
        <strain evidence="4 5">C305</strain>
    </source>
</reference>